<dbReference type="AlphaFoldDB" id="A0A2T2NM32"/>
<organism evidence="3 4">
    <name type="scientific">Corynespora cassiicola Philippines</name>
    <dbReference type="NCBI Taxonomy" id="1448308"/>
    <lineage>
        <taxon>Eukaryota</taxon>
        <taxon>Fungi</taxon>
        <taxon>Dikarya</taxon>
        <taxon>Ascomycota</taxon>
        <taxon>Pezizomycotina</taxon>
        <taxon>Dothideomycetes</taxon>
        <taxon>Pleosporomycetidae</taxon>
        <taxon>Pleosporales</taxon>
        <taxon>Corynesporascaceae</taxon>
        <taxon>Corynespora</taxon>
    </lineage>
</organism>
<name>A0A2T2NM32_CORCC</name>
<keyword evidence="4" id="KW-1185">Reference proteome</keyword>
<keyword evidence="2" id="KW-1133">Transmembrane helix</keyword>
<feature type="transmembrane region" description="Helical" evidence="2">
    <location>
        <begin position="392"/>
        <end position="413"/>
    </location>
</feature>
<evidence type="ECO:0000313" key="4">
    <source>
        <dbReference type="Proteomes" id="UP000240883"/>
    </source>
</evidence>
<reference evidence="3 4" key="1">
    <citation type="journal article" date="2018" name="Front. Microbiol.">
        <title>Genome-Wide Analysis of Corynespora cassiicola Leaf Fall Disease Putative Effectors.</title>
        <authorList>
            <person name="Lopez D."/>
            <person name="Ribeiro S."/>
            <person name="Label P."/>
            <person name="Fumanal B."/>
            <person name="Venisse J.S."/>
            <person name="Kohler A."/>
            <person name="de Oliveira R.R."/>
            <person name="Labutti K."/>
            <person name="Lipzen A."/>
            <person name="Lail K."/>
            <person name="Bauer D."/>
            <person name="Ohm R.A."/>
            <person name="Barry K.W."/>
            <person name="Spatafora J."/>
            <person name="Grigoriev I.V."/>
            <person name="Martin F.M."/>
            <person name="Pujade-Renaud V."/>
        </authorList>
    </citation>
    <scope>NUCLEOTIDE SEQUENCE [LARGE SCALE GENOMIC DNA]</scope>
    <source>
        <strain evidence="3 4">Philippines</strain>
    </source>
</reference>
<feature type="transmembrane region" description="Helical" evidence="2">
    <location>
        <begin position="353"/>
        <end position="372"/>
    </location>
</feature>
<proteinExistence type="predicted"/>
<dbReference type="OrthoDB" id="5427271at2759"/>
<keyword evidence="2" id="KW-0812">Transmembrane</keyword>
<evidence type="ECO:0000313" key="3">
    <source>
        <dbReference type="EMBL" id="PSN66492.1"/>
    </source>
</evidence>
<dbReference type="Proteomes" id="UP000240883">
    <property type="component" value="Unassembled WGS sequence"/>
</dbReference>
<feature type="region of interest" description="Disordered" evidence="1">
    <location>
        <begin position="425"/>
        <end position="458"/>
    </location>
</feature>
<gene>
    <name evidence="3" type="ORF">BS50DRAFT_589222</name>
</gene>
<evidence type="ECO:0008006" key="5">
    <source>
        <dbReference type="Google" id="ProtNLM"/>
    </source>
</evidence>
<keyword evidence="2" id="KW-0472">Membrane</keyword>
<dbReference type="Gene3D" id="1.20.58.340">
    <property type="entry name" value="Magnesium transport protein CorA, transmembrane region"/>
    <property type="match status" value="1"/>
</dbReference>
<dbReference type="EMBL" id="KZ678136">
    <property type="protein sequence ID" value="PSN66492.1"/>
    <property type="molecule type" value="Genomic_DNA"/>
</dbReference>
<evidence type="ECO:0000256" key="2">
    <source>
        <dbReference type="SAM" id="Phobius"/>
    </source>
</evidence>
<protein>
    <recommendedName>
        <fullName evidence="5">Cora-domain-containing protein</fullName>
    </recommendedName>
</protein>
<dbReference type="STRING" id="1448308.A0A2T2NM32"/>
<evidence type="ECO:0000256" key="1">
    <source>
        <dbReference type="SAM" id="MobiDB-lite"/>
    </source>
</evidence>
<sequence>MKQTTPFQKEEWSEEQCAKSLFLTGRNFSDKFEGSVYHVDDTGVHEISPVDIGEFGPNNASHPPKIRVTQIHGYGEDYSPFSMPIEFFSAWIKANRMSLSLLDSTAYQKSSDYFAFDMERDQNEIQSVSFVYDCCGFTSPMLGFMANYSCKTNTLDVVIYTAGVFEDKEMLKLLTIKGRIILKEPLYFIGLAIHECVNQSFHLANDSIDDLFRIEFQIGITENIPPARDYAPNDDYDGLNTSLFTISKNLHLLKKMANSFHGGGPTLLRIIQAVRKTKPDSSAMYGAHGSETIYEVDSLEDQTKSLCAVLDSNIEIARALIQVLHHRMVQRDARQAYYIARAAKKDSCAMRTISVLTLIFLPVTAVSAVFSGTVFDFGNWGKDGENVASDGWWVFLVCCALCTMITIGVWYVWLFKSEGKLDQEEDEEREQDVRKEGTRLEDIGSESTGNKSRTSRFLPLLRFRGKPLIRRTHRRTTTTDDTV</sequence>
<accession>A0A2T2NM32</accession>
<feature type="compositionally biased region" description="Basic and acidic residues" evidence="1">
    <location>
        <begin position="431"/>
        <end position="442"/>
    </location>
</feature>